<proteinExistence type="predicted"/>
<organism evidence="2 3">
    <name type="scientific">Methylorubrum extorquens</name>
    <name type="common">Methylobacterium dichloromethanicum</name>
    <name type="synonym">Methylobacterium extorquens</name>
    <dbReference type="NCBI Taxonomy" id="408"/>
    <lineage>
        <taxon>Bacteria</taxon>
        <taxon>Pseudomonadati</taxon>
        <taxon>Pseudomonadota</taxon>
        <taxon>Alphaproteobacteria</taxon>
        <taxon>Hyphomicrobiales</taxon>
        <taxon>Methylobacteriaceae</taxon>
        <taxon>Methylorubrum</taxon>
    </lineage>
</organism>
<evidence type="ECO:0000256" key="1">
    <source>
        <dbReference type="SAM" id="MobiDB-lite"/>
    </source>
</evidence>
<feature type="compositionally biased region" description="Low complexity" evidence="1">
    <location>
        <begin position="1"/>
        <end position="17"/>
    </location>
</feature>
<dbReference type="AlphaFoldDB" id="A0A2N9AW14"/>
<sequence length="63" mass="6312">MSPDPASARGAVAVAGAMPSPRGKTGRGMTRVRSCLDVGPLWGVVGLNDGVPAFPLRLGPAGR</sequence>
<dbReference type="Proteomes" id="UP000233769">
    <property type="component" value="Chromosome tk0001"/>
</dbReference>
<reference evidence="3" key="1">
    <citation type="submission" date="2017-10" db="EMBL/GenBank/DDBJ databases">
        <authorList>
            <person name="Regsiter A."/>
            <person name="William W."/>
        </authorList>
    </citation>
    <scope>NUCLEOTIDE SEQUENCE [LARGE SCALE GENOMIC DNA]</scope>
</reference>
<evidence type="ECO:0000313" key="2">
    <source>
        <dbReference type="EMBL" id="SOR31440.1"/>
    </source>
</evidence>
<evidence type="ECO:0000313" key="3">
    <source>
        <dbReference type="Proteomes" id="UP000233769"/>
    </source>
</evidence>
<name>A0A2N9AW14_METEX</name>
<accession>A0A2N9AW14</accession>
<feature type="region of interest" description="Disordered" evidence="1">
    <location>
        <begin position="1"/>
        <end position="29"/>
    </location>
</feature>
<dbReference type="EMBL" id="LT962688">
    <property type="protein sequence ID" value="SOR31440.1"/>
    <property type="molecule type" value="Genomic_DNA"/>
</dbReference>
<protein>
    <submittedName>
        <fullName evidence="2">Uncharacterized protein</fullName>
    </submittedName>
</protein>
<gene>
    <name evidence="2" type="ORF">TK0001_4855</name>
</gene>